<protein>
    <submittedName>
        <fullName evidence="2">Uncharacterized protein</fullName>
    </submittedName>
</protein>
<gene>
    <name evidence="2" type="ordered locus">AALP_Aa8g172300</name>
</gene>
<feature type="compositionally biased region" description="Polar residues" evidence="1">
    <location>
        <begin position="147"/>
        <end position="159"/>
    </location>
</feature>
<proteinExistence type="predicted"/>
<sequence>MVTEEEESEAANLIQSSEIIPAVANLITTVNASTGQGEIEGLPVTNLIDLVNSMGEKIIGDDENEEDWGKEDWGEEDEDQYMEDLLNNDDLLGYDMLCEEKQLPNPISDIPNPVAPLDDEQENIEIAIVDGTDDNRSMIDPIPEDTIPNTSPLPVSTISTKKKNKPQTSLIGFGVKNKILQVRASSKGNNKKRLGLNQSHQQYPRKLGLL</sequence>
<feature type="region of interest" description="Disordered" evidence="1">
    <location>
        <begin position="141"/>
        <end position="164"/>
    </location>
</feature>
<dbReference type="Proteomes" id="UP000029120">
    <property type="component" value="Chromosome 8"/>
</dbReference>
<organism evidence="2 3">
    <name type="scientific">Arabis alpina</name>
    <name type="common">Alpine rock-cress</name>
    <dbReference type="NCBI Taxonomy" id="50452"/>
    <lineage>
        <taxon>Eukaryota</taxon>
        <taxon>Viridiplantae</taxon>
        <taxon>Streptophyta</taxon>
        <taxon>Embryophyta</taxon>
        <taxon>Tracheophyta</taxon>
        <taxon>Spermatophyta</taxon>
        <taxon>Magnoliopsida</taxon>
        <taxon>eudicotyledons</taxon>
        <taxon>Gunneridae</taxon>
        <taxon>Pentapetalae</taxon>
        <taxon>rosids</taxon>
        <taxon>malvids</taxon>
        <taxon>Brassicales</taxon>
        <taxon>Brassicaceae</taxon>
        <taxon>Arabideae</taxon>
        <taxon>Arabis</taxon>
    </lineage>
</organism>
<keyword evidence="3" id="KW-1185">Reference proteome</keyword>
<evidence type="ECO:0000313" key="3">
    <source>
        <dbReference type="Proteomes" id="UP000029120"/>
    </source>
</evidence>
<reference evidence="3" key="1">
    <citation type="journal article" date="2015" name="Nat. Plants">
        <title>Genome expansion of Arabis alpina linked with retrotransposition and reduced symmetric DNA methylation.</title>
        <authorList>
            <person name="Willing E.M."/>
            <person name="Rawat V."/>
            <person name="Mandakova T."/>
            <person name="Maumus F."/>
            <person name="James G.V."/>
            <person name="Nordstroem K.J."/>
            <person name="Becker C."/>
            <person name="Warthmann N."/>
            <person name="Chica C."/>
            <person name="Szarzynska B."/>
            <person name="Zytnicki M."/>
            <person name="Albani M.C."/>
            <person name="Kiefer C."/>
            <person name="Bergonzi S."/>
            <person name="Castaings L."/>
            <person name="Mateos J.L."/>
            <person name="Berns M.C."/>
            <person name="Bujdoso N."/>
            <person name="Piofczyk T."/>
            <person name="de Lorenzo L."/>
            <person name="Barrero-Sicilia C."/>
            <person name="Mateos I."/>
            <person name="Piednoel M."/>
            <person name="Hagmann J."/>
            <person name="Chen-Min-Tao R."/>
            <person name="Iglesias-Fernandez R."/>
            <person name="Schuster S.C."/>
            <person name="Alonso-Blanco C."/>
            <person name="Roudier F."/>
            <person name="Carbonero P."/>
            <person name="Paz-Ares J."/>
            <person name="Davis S.J."/>
            <person name="Pecinka A."/>
            <person name="Quesneville H."/>
            <person name="Colot V."/>
            <person name="Lysak M.A."/>
            <person name="Weigel D."/>
            <person name="Coupland G."/>
            <person name="Schneeberger K."/>
        </authorList>
    </citation>
    <scope>NUCLEOTIDE SEQUENCE [LARGE SCALE GENOMIC DNA]</scope>
    <source>
        <strain evidence="3">cv. Pajares</strain>
    </source>
</reference>
<evidence type="ECO:0000256" key="1">
    <source>
        <dbReference type="SAM" id="MobiDB-lite"/>
    </source>
</evidence>
<dbReference type="EMBL" id="CM002876">
    <property type="protein sequence ID" value="KFK25866.1"/>
    <property type="molecule type" value="Genomic_DNA"/>
</dbReference>
<feature type="region of interest" description="Disordered" evidence="1">
    <location>
        <begin position="186"/>
        <end position="210"/>
    </location>
</feature>
<dbReference type="Gramene" id="KFK25866">
    <property type="protein sequence ID" value="KFK25866"/>
    <property type="gene ID" value="AALP_AA8G172300"/>
</dbReference>
<evidence type="ECO:0000313" key="2">
    <source>
        <dbReference type="EMBL" id="KFK25866.1"/>
    </source>
</evidence>
<accession>A0A087G7L4</accession>
<name>A0A087G7L4_ARAAL</name>
<dbReference type="AlphaFoldDB" id="A0A087G7L4"/>